<evidence type="ECO:0000313" key="1">
    <source>
        <dbReference type="EMBL" id="CAF4135331.1"/>
    </source>
</evidence>
<protein>
    <submittedName>
        <fullName evidence="1">Uncharacterized protein</fullName>
    </submittedName>
</protein>
<organism evidence="1 2">
    <name type="scientific">Adineta steineri</name>
    <dbReference type="NCBI Taxonomy" id="433720"/>
    <lineage>
        <taxon>Eukaryota</taxon>
        <taxon>Metazoa</taxon>
        <taxon>Spiralia</taxon>
        <taxon>Gnathifera</taxon>
        <taxon>Rotifera</taxon>
        <taxon>Eurotatoria</taxon>
        <taxon>Bdelloidea</taxon>
        <taxon>Adinetida</taxon>
        <taxon>Adinetidae</taxon>
        <taxon>Adineta</taxon>
    </lineage>
</organism>
<reference evidence="1" key="1">
    <citation type="submission" date="2021-02" db="EMBL/GenBank/DDBJ databases">
        <authorList>
            <person name="Nowell W R."/>
        </authorList>
    </citation>
    <scope>NUCLEOTIDE SEQUENCE</scope>
</reference>
<gene>
    <name evidence="1" type="ORF">OKA104_LOCUS37462</name>
</gene>
<name>A0A819X8E1_9BILA</name>
<comment type="caution">
    <text evidence="1">The sequence shown here is derived from an EMBL/GenBank/DDBJ whole genome shotgun (WGS) entry which is preliminary data.</text>
</comment>
<feature type="non-terminal residue" evidence="1">
    <location>
        <position position="35"/>
    </location>
</feature>
<dbReference type="AlphaFoldDB" id="A0A819X8E1"/>
<dbReference type="Proteomes" id="UP000663881">
    <property type="component" value="Unassembled WGS sequence"/>
</dbReference>
<accession>A0A819X8E1</accession>
<sequence length="35" mass="4116">MQSRCLIHTCLPLMSKKTTQIDSNEEQLHMKIDNK</sequence>
<evidence type="ECO:0000313" key="2">
    <source>
        <dbReference type="Proteomes" id="UP000663881"/>
    </source>
</evidence>
<proteinExistence type="predicted"/>
<dbReference type="EMBL" id="CAJOAY010006271">
    <property type="protein sequence ID" value="CAF4135331.1"/>
    <property type="molecule type" value="Genomic_DNA"/>
</dbReference>